<accession>A0A4Y4F058</accession>
<keyword evidence="2" id="KW-0132">Cell division</keyword>
<keyword evidence="2" id="KW-0131">Cell cycle</keyword>
<evidence type="ECO:0000256" key="3">
    <source>
        <dbReference type="SAM" id="Coils"/>
    </source>
</evidence>
<organism evidence="5 6">
    <name type="scientific">Halomonas halmophila</name>
    <dbReference type="NCBI Taxonomy" id="252"/>
    <lineage>
        <taxon>Bacteria</taxon>
        <taxon>Pseudomonadati</taxon>
        <taxon>Pseudomonadota</taxon>
        <taxon>Gammaproteobacteria</taxon>
        <taxon>Oceanospirillales</taxon>
        <taxon>Halomonadaceae</taxon>
        <taxon>Halomonas</taxon>
    </lineage>
</organism>
<dbReference type="InterPro" id="IPR009252">
    <property type="entry name" value="Cell_div_ZapB"/>
</dbReference>
<dbReference type="Proteomes" id="UP000319812">
    <property type="component" value="Unassembled WGS sequence"/>
</dbReference>
<dbReference type="GO" id="GO:0005737">
    <property type="term" value="C:cytoplasm"/>
    <property type="evidence" value="ECO:0007669"/>
    <property type="project" value="InterPro"/>
</dbReference>
<name>A0A4Y4F058_9GAMM</name>
<proteinExistence type="predicted"/>
<dbReference type="AlphaFoldDB" id="A0A4Y4F058"/>
<dbReference type="Gene3D" id="1.20.5.340">
    <property type="match status" value="1"/>
</dbReference>
<evidence type="ECO:0000256" key="4">
    <source>
        <dbReference type="SAM" id="MobiDB-lite"/>
    </source>
</evidence>
<keyword evidence="6" id="KW-1185">Reference proteome</keyword>
<sequence length="79" mass="9009">MSNELFNQLEQKVSSAVEALELMKMEAEELREENTRLKQEREEWERRLSALLGKFDDVDTGSSSAQASSEPEQPAHQQG</sequence>
<dbReference type="Pfam" id="PF06005">
    <property type="entry name" value="ZapB"/>
    <property type="match status" value="1"/>
</dbReference>
<feature type="compositionally biased region" description="Low complexity" evidence="4">
    <location>
        <begin position="62"/>
        <end position="79"/>
    </location>
</feature>
<dbReference type="GO" id="GO:0043093">
    <property type="term" value="P:FtsZ-dependent cytokinesis"/>
    <property type="evidence" value="ECO:0007669"/>
    <property type="project" value="InterPro"/>
</dbReference>
<gene>
    <name evidence="5" type="ORF">HHA01_24460</name>
</gene>
<evidence type="ECO:0000313" key="6">
    <source>
        <dbReference type="Proteomes" id="UP000319812"/>
    </source>
</evidence>
<dbReference type="SUPFAM" id="SSF75704">
    <property type="entry name" value="Mitotic arrest deficient-like 1, Mad1"/>
    <property type="match status" value="1"/>
</dbReference>
<dbReference type="GO" id="GO:0000917">
    <property type="term" value="P:division septum assembly"/>
    <property type="evidence" value="ECO:0007669"/>
    <property type="project" value="UniProtKB-KW"/>
</dbReference>
<protein>
    <recommendedName>
        <fullName evidence="7">Cell division protein ZapB</fullName>
    </recommendedName>
</protein>
<keyword evidence="2" id="KW-0717">Septation</keyword>
<evidence type="ECO:0000256" key="1">
    <source>
        <dbReference type="ARBA" id="ARBA00023054"/>
    </source>
</evidence>
<comment type="caution">
    <text evidence="5">The sequence shown here is derived from an EMBL/GenBank/DDBJ whole genome shotgun (WGS) entry which is preliminary data.</text>
</comment>
<keyword evidence="1 3" id="KW-0175">Coiled coil</keyword>
<evidence type="ECO:0000256" key="2">
    <source>
        <dbReference type="ARBA" id="ARBA00023210"/>
    </source>
</evidence>
<evidence type="ECO:0000313" key="5">
    <source>
        <dbReference type="EMBL" id="GED23469.1"/>
    </source>
</evidence>
<dbReference type="EMBL" id="BJOC01000036">
    <property type="protein sequence ID" value="GED23469.1"/>
    <property type="molecule type" value="Genomic_DNA"/>
</dbReference>
<evidence type="ECO:0008006" key="7">
    <source>
        <dbReference type="Google" id="ProtNLM"/>
    </source>
</evidence>
<reference evidence="5 6" key="1">
    <citation type="submission" date="2019-06" db="EMBL/GenBank/DDBJ databases">
        <title>Whole genome shotgun sequence of Halomonas halmophila NBRC 15537.</title>
        <authorList>
            <person name="Hosoyama A."/>
            <person name="Uohara A."/>
            <person name="Ohji S."/>
            <person name="Ichikawa N."/>
        </authorList>
    </citation>
    <scope>NUCLEOTIDE SEQUENCE [LARGE SCALE GENOMIC DNA]</scope>
    <source>
        <strain evidence="5 6">NBRC 15537</strain>
    </source>
</reference>
<feature type="region of interest" description="Disordered" evidence="4">
    <location>
        <begin position="55"/>
        <end position="79"/>
    </location>
</feature>
<feature type="coiled-coil region" evidence="3">
    <location>
        <begin position="6"/>
        <end position="54"/>
    </location>
</feature>
<dbReference type="RefSeq" id="WP_141321174.1">
    <property type="nucleotide sequence ID" value="NZ_BJOC01000036.1"/>
</dbReference>